<dbReference type="Gene3D" id="1.10.10.10">
    <property type="entry name" value="Winged helix-like DNA-binding domain superfamily/Winged helix DNA-binding domain"/>
    <property type="match status" value="1"/>
</dbReference>
<comment type="caution">
    <text evidence="6">The sequence shown here is derived from an EMBL/GenBank/DDBJ whole genome shotgun (WGS) entry which is preliminary data.</text>
</comment>
<feature type="region of interest" description="Disordered" evidence="4">
    <location>
        <begin position="729"/>
        <end position="775"/>
    </location>
</feature>
<dbReference type="Proteomes" id="UP001595886">
    <property type="component" value="Unassembled WGS sequence"/>
</dbReference>
<evidence type="ECO:0000313" key="6">
    <source>
        <dbReference type="EMBL" id="MFC4821573.1"/>
    </source>
</evidence>
<dbReference type="PROSITE" id="PS50005">
    <property type="entry name" value="TPR"/>
    <property type="match status" value="1"/>
</dbReference>
<dbReference type="Pfam" id="PF13432">
    <property type="entry name" value="TPR_16"/>
    <property type="match status" value="1"/>
</dbReference>
<name>A0ABV9QW77_9GAMM</name>
<keyword evidence="1 3" id="KW-0238">DNA-binding</keyword>
<dbReference type="PANTHER" id="PTHR12558:SF13">
    <property type="entry name" value="CELL DIVISION CYCLE PROTEIN 27 HOMOLOG"/>
    <property type="match status" value="1"/>
</dbReference>
<keyword evidence="2" id="KW-0802">TPR repeat</keyword>
<dbReference type="Pfam" id="PF14559">
    <property type="entry name" value="TPR_19"/>
    <property type="match status" value="1"/>
</dbReference>
<evidence type="ECO:0000256" key="3">
    <source>
        <dbReference type="PROSITE-ProRule" id="PRU01091"/>
    </source>
</evidence>
<keyword evidence="7" id="KW-1185">Reference proteome</keyword>
<dbReference type="RefSeq" id="WP_380021850.1">
    <property type="nucleotide sequence ID" value="NZ_JBHSHD010000010.1"/>
</dbReference>
<organism evidence="6 7">
    <name type="scientific">Dokdonella ginsengisoli</name>
    <dbReference type="NCBI Taxonomy" id="363846"/>
    <lineage>
        <taxon>Bacteria</taxon>
        <taxon>Pseudomonadati</taxon>
        <taxon>Pseudomonadota</taxon>
        <taxon>Gammaproteobacteria</taxon>
        <taxon>Lysobacterales</taxon>
        <taxon>Rhodanobacteraceae</taxon>
        <taxon>Dokdonella</taxon>
    </lineage>
</organism>
<evidence type="ECO:0000313" key="7">
    <source>
        <dbReference type="Proteomes" id="UP001595886"/>
    </source>
</evidence>
<dbReference type="Pfam" id="PF00486">
    <property type="entry name" value="Trans_reg_C"/>
    <property type="match status" value="1"/>
</dbReference>
<dbReference type="Gene3D" id="1.25.40.10">
    <property type="entry name" value="Tetratricopeptide repeat domain"/>
    <property type="match status" value="3"/>
</dbReference>
<dbReference type="SMART" id="SM00028">
    <property type="entry name" value="TPR"/>
    <property type="match status" value="4"/>
</dbReference>
<sequence>MNALHMHASDEQAAGRAPLAYAFGPFTVDVRERRLRRDGVDVALTNKAFDVLLALLEGSGRLQTREALIRSIWQGVIVEEHGLTGYLSMVRKALGDTGPSPVYIETVRRHGYRFIAPVRIFESASAVDAADQDVPPAPAAEPPPVSSRRRRVMTGSVIALIALAAAVWGWQVSRTRGASPSPRSLAILPFENLGPDKDVAYFVSGVQNMVAVKLTGIANLRVVSRSSTEGYASRPQDLVRTADELGVATLLEGSVQKAGEQVRISVQLVDARSGTTVWAQAYTRTLDDAFRVESDIAEQVALALKADVQPSEATRVASIPTSDAQAYTRFLQADYLSWQLQNWGVWGAGDMSEALARATDLYRQALARDPDFALAYARLSYMESYAYWIFIDHSAARIADAEAAARRALALAPDLPQSQLAMGYVNYYGYRDYAAALVQFERARRLLPNDPEVVGAIAHIHRRQGRLAEAMAGYAEAAALDPRQANWLNLIADTQAMQRDYVQAAETYDRAQAVDPRNHYAAVNRAQMHLFNAASGQALLALQDIPSGVGPSGVSQSMRFQIAWLEHKPRQALAELQGAPDWVDNPWMLGSTPTALLRAVAGDSGGEEAAARRDYETARAQLQTVLREDPDNPMWLSLLGIVEAGLGDAEAAVRLATRAIENLSVEKDAYDGPFYLMNLAQIHARNGDMAKSQELVQRLLAMPAGLAISAPLARRDPRFHAGWKAENGAASLTGFPGGTKDRAGTREASSSGLDDRADVASRPAPHATPSPTKRV</sequence>
<dbReference type="InterPro" id="IPR001867">
    <property type="entry name" value="OmpR/PhoB-type_DNA-bd"/>
</dbReference>
<feature type="DNA-binding region" description="OmpR/PhoB-type" evidence="3">
    <location>
        <begin position="18"/>
        <end position="116"/>
    </location>
</feature>
<protein>
    <submittedName>
        <fullName evidence="6">Winged helix-turn-helix domain-containing protein</fullName>
    </submittedName>
</protein>
<dbReference type="PANTHER" id="PTHR12558">
    <property type="entry name" value="CELL DIVISION CYCLE 16,23,27"/>
    <property type="match status" value="1"/>
</dbReference>
<gene>
    <name evidence="6" type="ORF">ACFO6Q_14660</name>
</gene>
<evidence type="ECO:0000259" key="5">
    <source>
        <dbReference type="PROSITE" id="PS51755"/>
    </source>
</evidence>
<dbReference type="InterPro" id="IPR016032">
    <property type="entry name" value="Sig_transdc_resp-reg_C-effctor"/>
</dbReference>
<feature type="domain" description="OmpR/PhoB-type" evidence="5">
    <location>
        <begin position="18"/>
        <end position="116"/>
    </location>
</feature>
<dbReference type="InterPro" id="IPR019734">
    <property type="entry name" value="TPR_rpt"/>
</dbReference>
<evidence type="ECO:0000256" key="1">
    <source>
        <dbReference type="ARBA" id="ARBA00023125"/>
    </source>
</evidence>
<dbReference type="Gene3D" id="3.40.50.10070">
    <property type="entry name" value="TolB, N-terminal domain"/>
    <property type="match status" value="1"/>
</dbReference>
<feature type="repeat" description="TPR" evidence="2">
    <location>
        <begin position="451"/>
        <end position="484"/>
    </location>
</feature>
<dbReference type="InterPro" id="IPR036388">
    <property type="entry name" value="WH-like_DNA-bd_sf"/>
</dbReference>
<evidence type="ECO:0000256" key="2">
    <source>
        <dbReference type="PROSITE-ProRule" id="PRU00339"/>
    </source>
</evidence>
<dbReference type="EMBL" id="JBHSHD010000010">
    <property type="protein sequence ID" value="MFC4821573.1"/>
    <property type="molecule type" value="Genomic_DNA"/>
</dbReference>
<dbReference type="SUPFAM" id="SSF46894">
    <property type="entry name" value="C-terminal effector domain of the bipartite response regulators"/>
    <property type="match status" value="1"/>
</dbReference>
<dbReference type="PROSITE" id="PS51755">
    <property type="entry name" value="OMPR_PHOB"/>
    <property type="match status" value="1"/>
</dbReference>
<accession>A0ABV9QW77</accession>
<dbReference type="SMART" id="SM00862">
    <property type="entry name" value="Trans_reg_C"/>
    <property type="match status" value="1"/>
</dbReference>
<dbReference type="CDD" id="cd00383">
    <property type="entry name" value="trans_reg_C"/>
    <property type="match status" value="1"/>
</dbReference>
<reference evidence="7" key="1">
    <citation type="journal article" date="2019" name="Int. J. Syst. Evol. Microbiol.">
        <title>The Global Catalogue of Microorganisms (GCM) 10K type strain sequencing project: providing services to taxonomists for standard genome sequencing and annotation.</title>
        <authorList>
            <consortium name="The Broad Institute Genomics Platform"/>
            <consortium name="The Broad Institute Genome Sequencing Center for Infectious Disease"/>
            <person name="Wu L."/>
            <person name="Ma J."/>
        </authorList>
    </citation>
    <scope>NUCLEOTIDE SEQUENCE [LARGE SCALE GENOMIC DNA]</scope>
    <source>
        <strain evidence="7">CCUG 30340</strain>
    </source>
</reference>
<proteinExistence type="predicted"/>
<dbReference type="InterPro" id="IPR011990">
    <property type="entry name" value="TPR-like_helical_dom_sf"/>
</dbReference>
<evidence type="ECO:0000256" key="4">
    <source>
        <dbReference type="SAM" id="MobiDB-lite"/>
    </source>
</evidence>
<dbReference type="SUPFAM" id="SSF48452">
    <property type="entry name" value="TPR-like"/>
    <property type="match status" value="2"/>
</dbReference>